<sequence>MSRQGSGFTRRVNDVVQSTFGLRTDVSDFVQQAFGFGRGVSDVGQDSGFRRRVTSEGSNGNRTVTGSSGSNCTSTNGATPSQKRNVVLRRPLHEVPTFSGDFREFNAFWSVFQALIHNAASLTDYEKFLFLKQALKGQAVASITYVPVIGNKHYVAVNILKKQYDRPVADILINEIQKISRAHNTPRACARLYLPSCYGSFFWSKRV</sequence>
<dbReference type="OrthoDB" id="7444419at2759"/>
<evidence type="ECO:0000313" key="4">
    <source>
        <dbReference type="WBParaSite" id="HPBE_0002559001-mRNA-1"/>
    </source>
</evidence>
<evidence type="ECO:0000256" key="1">
    <source>
        <dbReference type="SAM" id="MobiDB-lite"/>
    </source>
</evidence>
<reference evidence="4" key="2">
    <citation type="submission" date="2019-09" db="UniProtKB">
        <authorList>
            <consortium name="WormBaseParasite"/>
        </authorList>
    </citation>
    <scope>IDENTIFICATION</scope>
</reference>
<protein>
    <submittedName>
        <fullName evidence="4">PUM-HD domain-containing protein</fullName>
    </submittedName>
</protein>
<accession>A0A183GSC0</accession>
<accession>A0A3P8DL40</accession>
<organism evidence="3 4">
    <name type="scientific">Heligmosomoides polygyrus</name>
    <name type="common">Parasitic roundworm</name>
    <dbReference type="NCBI Taxonomy" id="6339"/>
    <lineage>
        <taxon>Eukaryota</taxon>
        <taxon>Metazoa</taxon>
        <taxon>Ecdysozoa</taxon>
        <taxon>Nematoda</taxon>
        <taxon>Chromadorea</taxon>
        <taxon>Rhabditida</taxon>
        <taxon>Rhabditina</taxon>
        <taxon>Rhabditomorpha</taxon>
        <taxon>Strongyloidea</taxon>
        <taxon>Heligmosomidae</taxon>
        <taxon>Heligmosomoides</taxon>
    </lineage>
</organism>
<dbReference type="Proteomes" id="UP000050761">
    <property type="component" value="Unassembled WGS sequence"/>
</dbReference>
<proteinExistence type="predicted"/>
<dbReference type="WBParaSite" id="HPBE_0002559001-mRNA-1">
    <property type="protein sequence ID" value="HPBE_0002559001-mRNA-1"/>
    <property type="gene ID" value="HPBE_0002559001"/>
</dbReference>
<dbReference type="EMBL" id="UZAH01038177">
    <property type="protein sequence ID" value="VDP52297.1"/>
    <property type="molecule type" value="Genomic_DNA"/>
</dbReference>
<feature type="compositionally biased region" description="Low complexity" evidence="1">
    <location>
        <begin position="63"/>
        <end position="77"/>
    </location>
</feature>
<evidence type="ECO:0000313" key="2">
    <source>
        <dbReference type="EMBL" id="VDP52297.1"/>
    </source>
</evidence>
<keyword evidence="3" id="KW-1185">Reference proteome</keyword>
<evidence type="ECO:0000313" key="3">
    <source>
        <dbReference type="Proteomes" id="UP000050761"/>
    </source>
</evidence>
<reference evidence="2 3" key="1">
    <citation type="submission" date="2018-11" db="EMBL/GenBank/DDBJ databases">
        <authorList>
            <consortium name="Pathogen Informatics"/>
        </authorList>
    </citation>
    <scope>NUCLEOTIDE SEQUENCE [LARGE SCALE GENOMIC DNA]</scope>
</reference>
<name>A0A183GSC0_HELPZ</name>
<dbReference type="InterPro" id="IPR005312">
    <property type="entry name" value="DUF1759"/>
</dbReference>
<feature type="region of interest" description="Disordered" evidence="1">
    <location>
        <begin position="50"/>
        <end position="82"/>
    </location>
</feature>
<gene>
    <name evidence="2" type="ORF">HPBE_LOCUS25589</name>
</gene>
<dbReference type="AlphaFoldDB" id="A0A183GSC0"/>
<dbReference type="Pfam" id="PF03564">
    <property type="entry name" value="DUF1759"/>
    <property type="match status" value="1"/>
</dbReference>